<dbReference type="InterPro" id="IPR000845">
    <property type="entry name" value="Nucleoside_phosphorylase_d"/>
</dbReference>
<dbReference type="PANTHER" id="PTHR21234:SF43">
    <property type="entry name" value="OS06G0112100 PROTEIN"/>
    <property type="match status" value="1"/>
</dbReference>
<sequence length="266" mass="29307">MKDPTSGLFWFLIITRRLLMPQIPFFLATPSLLFHWLMGGANIIYVKTGDASANAAATVQLLISTFSIDGIVHYGTAGAVDDTLLVGDVVVPKQVAFTGHWNWKNFESKKGQLRFGDFNYPGKGDNLLGSIDFEPSTLYTSEQEQTMFWLPINTSWLVVATQLQDVELQQCLENKCLPRTPILAYGLRASTADMFISNVAYREYLYKKLKVSIVDEETASVVLVALSNEVPVIVFRGVSNMAGGSTGYDSYSYLGSVNAFNAAGEL</sequence>
<gene>
    <name evidence="2" type="ORF">RCOM_1325690</name>
</gene>
<reference evidence="3" key="1">
    <citation type="journal article" date="2010" name="Nat. Biotechnol.">
        <title>Draft genome sequence of the oilseed species Ricinus communis.</title>
        <authorList>
            <person name="Chan A.P."/>
            <person name="Crabtree J."/>
            <person name="Zhao Q."/>
            <person name="Lorenzi H."/>
            <person name="Orvis J."/>
            <person name="Puiu D."/>
            <person name="Melake-Berhan A."/>
            <person name="Jones K.M."/>
            <person name="Redman J."/>
            <person name="Chen G."/>
            <person name="Cahoon E.B."/>
            <person name="Gedil M."/>
            <person name="Stanke M."/>
            <person name="Haas B.J."/>
            <person name="Wortman J.R."/>
            <person name="Fraser-Liggett C.M."/>
            <person name="Ravel J."/>
            <person name="Rabinowicz P.D."/>
        </authorList>
    </citation>
    <scope>NUCLEOTIDE SEQUENCE [LARGE SCALE GENOMIC DNA]</scope>
    <source>
        <strain evidence="3">cv. Hale</strain>
    </source>
</reference>
<evidence type="ECO:0000259" key="1">
    <source>
        <dbReference type="Pfam" id="PF01048"/>
    </source>
</evidence>
<dbReference type="GO" id="GO:0003824">
    <property type="term" value="F:catalytic activity"/>
    <property type="evidence" value="ECO:0007669"/>
    <property type="project" value="InterPro"/>
</dbReference>
<dbReference type="Proteomes" id="UP000008311">
    <property type="component" value="Unassembled WGS sequence"/>
</dbReference>
<dbReference type="SUPFAM" id="SSF53167">
    <property type="entry name" value="Purine and uridine phosphorylases"/>
    <property type="match status" value="1"/>
</dbReference>
<dbReference type="PANTHER" id="PTHR21234">
    <property type="entry name" value="PURINE NUCLEOSIDE PHOSPHORYLASE"/>
    <property type="match status" value="1"/>
</dbReference>
<dbReference type="EMBL" id="EQ973846">
    <property type="protein sequence ID" value="EEF42360.1"/>
    <property type="molecule type" value="Genomic_DNA"/>
</dbReference>
<evidence type="ECO:0000313" key="3">
    <source>
        <dbReference type="Proteomes" id="UP000008311"/>
    </source>
</evidence>
<protein>
    <submittedName>
        <fullName evidence="2">Mta/sah nucleosidase, putative</fullName>
    </submittedName>
</protein>
<dbReference type="Gene3D" id="3.40.50.1580">
    <property type="entry name" value="Nucleoside phosphorylase domain"/>
    <property type="match status" value="1"/>
</dbReference>
<dbReference type="CDD" id="cd09008">
    <property type="entry name" value="MTAN"/>
    <property type="match status" value="1"/>
</dbReference>
<dbReference type="eggNOG" id="ENOG502R9B2">
    <property type="taxonomic scope" value="Eukaryota"/>
</dbReference>
<organism evidence="2 3">
    <name type="scientific">Ricinus communis</name>
    <name type="common">Castor bean</name>
    <dbReference type="NCBI Taxonomy" id="3988"/>
    <lineage>
        <taxon>Eukaryota</taxon>
        <taxon>Viridiplantae</taxon>
        <taxon>Streptophyta</taxon>
        <taxon>Embryophyta</taxon>
        <taxon>Tracheophyta</taxon>
        <taxon>Spermatophyta</taxon>
        <taxon>Magnoliopsida</taxon>
        <taxon>eudicotyledons</taxon>
        <taxon>Gunneridae</taxon>
        <taxon>Pentapetalae</taxon>
        <taxon>rosids</taxon>
        <taxon>fabids</taxon>
        <taxon>Malpighiales</taxon>
        <taxon>Euphorbiaceae</taxon>
        <taxon>Acalyphoideae</taxon>
        <taxon>Acalypheae</taxon>
        <taxon>Ricinus</taxon>
    </lineage>
</organism>
<dbReference type="Pfam" id="PF01048">
    <property type="entry name" value="PNP_UDP_1"/>
    <property type="match status" value="1"/>
</dbReference>
<dbReference type="STRING" id="3988.B9S217"/>
<name>B9S217_RICCO</name>
<dbReference type="GO" id="GO:0009116">
    <property type="term" value="P:nucleoside metabolic process"/>
    <property type="evidence" value="ECO:0007669"/>
    <property type="project" value="InterPro"/>
</dbReference>
<dbReference type="InterPro" id="IPR035994">
    <property type="entry name" value="Nucleoside_phosphorylase_sf"/>
</dbReference>
<feature type="domain" description="Nucleoside phosphorylase" evidence="1">
    <location>
        <begin position="37"/>
        <end position="245"/>
    </location>
</feature>
<proteinExistence type="predicted"/>
<dbReference type="InParanoid" id="B9S217"/>
<dbReference type="AlphaFoldDB" id="B9S217"/>
<keyword evidence="3" id="KW-1185">Reference proteome</keyword>
<accession>B9S217</accession>
<evidence type="ECO:0000313" key="2">
    <source>
        <dbReference type="EMBL" id="EEF42360.1"/>
    </source>
</evidence>